<dbReference type="OrthoDB" id="7862330at2"/>
<evidence type="ECO:0000313" key="1">
    <source>
        <dbReference type="EMBL" id="EYD75146.1"/>
    </source>
</evidence>
<dbReference type="EMBL" id="AOSK01000091">
    <property type="protein sequence ID" value="EYD75146.1"/>
    <property type="molecule type" value="Genomic_DNA"/>
</dbReference>
<comment type="caution">
    <text evidence="1">The sequence shown here is derived from an EMBL/GenBank/DDBJ whole genome shotgun (WGS) entry which is preliminary data.</text>
</comment>
<dbReference type="HOGENOM" id="CLU_2107200_0_0_5"/>
<proteinExistence type="predicted"/>
<dbReference type="RefSeq" id="WP_037278033.1">
    <property type="nucleotide sequence ID" value="NZ_KK088553.1"/>
</dbReference>
<gene>
    <name evidence="1" type="ORF">Rumeso_03242</name>
</gene>
<evidence type="ECO:0000313" key="2">
    <source>
        <dbReference type="Proteomes" id="UP000019666"/>
    </source>
</evidence>
<sequence length="115" mass="12554">MINFSLPPLPEEEVDARLADMERLGNRDYKEIGVPMFLVAEDLTEGARPRSGGDGSGRILALLLAEGAEALRTRRPDLDAEDIARLIEALADRHFLSLAAPSFSRATELHPETAS</sequence>
<reference evidence="1 2" key="1">
    <citation type="submission" date="2013-02" db="EMBL/GenBank/DDBJ databases">
        <authorList>
            <person name="Fiebig A."/>
            <person name="Goeker M."/>
            <person name="Klenk H.-P.P."/>
        </authorList>
    </citation>
    <scope>NUCLEOTIDE SEQUENCE [LARGE SCALE GENOMIC DNA]</scope>
    <source>
        <strain evidence="1 2">DSM 19309</strain>
    </source>
</reference>
<dbReference type="Proteomes" id="UP000019666">
    <property type="component" value="Unassembled WGS sequence"/>
</dbReference>
<name>A0A017HLB6_9RHOB</name>
<accession>A0A017HLB6</accession>
<dbReference type="STRING" id="442562.Rumeso_03242"/>
<dbReference type="AlphaFoldDB" id="A0A017HLB6"/>
<protein>
    <submittedName>
        <fullName evidence="1">Uncharacterized protein</fullName>
    </submittedName>
</protein>
<organism evidence="1 2">
    <name type="scientific">Rubellimicrobium mesophilum DSM 19309</name>
    <dbReference type="NCBI Taxonomy" id="442562"/>
    <lineage>
        <taxon>Bacteria</taxon>
        <taxon>Pseudomonadati</taxon>
        <taxon>Pseudomonadota</taxon>
        <taxon>Alphaproteobacteria</taxon>
        <taxon>Rhodobacterales</taxon>
        <taxon>Roseobacteraceae</taxon>
        <taxon>Rubellimicrobium</taxon>
    </lineage>
</organism>
<keyword evidence="2" id="KW-1185">Reference proteome</keyword>